<dbReference type="InterPro" id="IPR006059">
    <property type="entry name" value="SBP"/>
</dbReference>
<feature type="signal peptide" evidence="1">
    <location>
        <begin position="1"/>
        <end position="20"/>
    </location>
</feature>
<protein>
    <submittedName>
        <fullName evidence="2">Alpha-glucoside ABC transporter substrate-binding protein</fullName>
    </submittedName>
</protein>
<organism evidence="2 3">
    <name type="scientific">Jannaschia pagri</name>
    <dbReference type="NCBI Taxonomy" id="2829797"/>
    <lineage>
        <taxon>Bacteria</taxon>
        <taxon>Pseudomonadati</taxon>
        <taxon>Pseudomonadota</taxon>
        <taxon>Alphaproteobacteria</taxon>
        <taxon>Rhodobacterales</taxon>
        <taxon>Roseobacteraceae</taxon>
        <taxon>Jannaschia</taxon>
    </lineage>
</organism>
<keyword evidence="1" id="KW-0732">Signal</keyword>
<proteinExistence type="predicted"/>
<evidence type="ECO:0000313" key="3">
    <source>
        <dbReference type="Proteomes" id="UP000786693"/>
    </source>
</evidence>
<dbReference type="Proteomes" id="UP000786693">
    <property type="component" value="Unassembled WGS sequence"/>
</dbReference>
<dbReference type="SUPFAM" id="SSF53850">
    <property type="entry name" value="Periplasmic binding protein-like II"/>
    <property type="match status" value="1"/>
</dbReference>
<evidence type="ECO:0000256" key="1">
    <source>
        <dbReference type="SAM" id="SignalP"/>
    </source>
</evidence>
<reference evidence="2 3" key="1">
    <citation type="submission" date="2021-05" db="EMBL/GenBank/DDBJ databases">
        <title>Bacteria Genome sequencing.</title>
        <authorList>
            <person name="Takabe Y."/>
            <person name="Nakajima Y."/>
            <person name="Suzuki S."/>
            <person name="Shiozaki T."/>
        </authorList>
    </citation>
    <scope>NUCLEOTIDE SEQUENCE [LARGE SCALE GENOMIC DNA]</scope>
    <source>
        <strain evidence="2 3">AI_62</strain>
    </source>
</reference>
<sequence>MKNLASSTAIAVILSGAAYADGHTAAFTPGEGPFDWDSYTAFAEATDLTGQSVTVTGPWTGDEKAKFDVIMAFFADATGAEVNYSGSDSFEQDIVISARAGSAPNLAVFPQPGLAADMASQGLLTALPEGTADWVAENFAAGQSWVDLGTYAGEDGSEDLYGMFYRVDLKSLVWYSPAAFDENGYDIPETMEDLKALTDQIVADGGTPWCIGLGSGAATGWPATDWVEDLMLRTQPPETYDAWVANELPFDAPEVIAAIDEFGAFARNDDYVNGGAQAVANTDFRDSPTGLFEIPPACYMHRQASFIPAFFPEGTEQGEDVDFFYFPAYAEKDLGSPVLGAGTLFSITNPSEGANAMIEFLKLPIAHELWMAQGGFLTAHAGVNLDAYESDALRAQGEILANATTFRFDASDLMPGEIGAGAFWTGMVDYVTGASAEDVAKGIQERWDALN</sequence>
<dbReference type="EMBL" id="BPFH01000004">
    <property type="protein sequence ID" value="GIT95904.1"/>
    <property type="molecule type" value="Genomic_DNA"/>
</dbReference>
<keyword evidence="3" id="KW-1185">Reference proteome</keyword>
<dbReference type="Gene3D" id="3.40.190.10">
    <property type="entry name" value="Periplasmic binding protein-like II"/>
    <property type="match status" value="2"/>
</dbReference>
<feature type="chain" id="PRO_5047439254" evidence="1">
    <location>
        <begin position="21"/>
        <end position="451"/>
    </location>
</feature>
<comment type="caution">
    <text evidence="2">The sequence shown here is derived from an EMBL/GenBank/DDBJ whole genome shotgun (WGS) entry which is preliminary data.</text>
</comment>
<dbReference type="Pfam" id="PF01547">
    <property type="entry name" value="SBP_bac_1"/>
    <property type="match status" value="1"/>
</dbReference>
<name>A0ABQ4NND1_9RHOB</name>
<accession>A0ABQ4NND1</accession>
<dbReference type="RefSeq" id="WP_220749392.1">
    <property type="nucleotide sequence ID" value="NZ_BPFH01000004.1"/>
</dbReference>
<gene>
    <name evidence="2" type="primary">aglE</name>
    <name evidence="2" type="ORF">JANAI62_25270</name>
</gene>
<evidence type="ECO:0000313" key="2">
    <source>
        <dbReference type="EMBL" id="GIT95904.1"/>
    </source>
</evidence>